<gene>
    <name evidence="7" type="primary">LOC101863096</name>
</gene>
<keyword evidence="2 4" id="KW-0853">WD repeat</keyword>
<dbReference type="SUPFAM" id="SSF50978">
    <property type="entry name" value="WD40 repeat-like"/>
    <property type="match status" value="1"/>
</dbReference>
<feature type="compositionally biased region" description="Acidic residues" evidence="5">
    <location>
        <begin position="411"/>
        <end position="426"/>
    </location>
</feature>
<feature type="compositionally biased region" description="Acidic residues" evidence="5">
    <location>
        <begin position="447"/>
        <end position="458"/>
    </location>
</feature>
<feature type="compositionally biased region" description="Low complexity" evidence="5">
    <location>
        <begin position="459"/>
        <end position="478"/>
    </location>
</feature>
<feature type="repeat" description="WD" evidence="4">
    <location>
        <begin position="96"/>
        <end position="136"/>
    </location>
</feature>
<keyword evidence="6" id="KW-1185">Reference proteome</keyword>
<evidence type="ECO:0000256" key="5">
    <source>
        <dbReference type="SAM" id="MobiDB-lite"/>
    </source>
</evidence>
<dbReference type="InterPro" id="IPR019775">
    <property type="entry name" value="WD40_repeat_CS"/>
</dbReference>
<dbReference type="Proteomes" id="UP000694888">
    <property type="component" value="Unplaced"/>
</dbReference>
<dbReference type="InterPro" id="IPR001680">
    <property type="entry name" value="WD40_rpt"/>
</dbReference>
<dbReference type="PROSITE" id="PS50294">
    <property type="entry name" value="WD_REPEATS_REGION"/>
    <property type="match status" value="2"/>
</dbReference>
<dbReference type="RefSeq" id="XP_005096286.1">
    <property type="nucleotide sequence ID" value="XM_005096229.3"/>
</dbReference>
<dbReference type="PROSITE" id="PS50082">
    <property type="entry name" value="WD_REPEATS_2"/>
    <property type="match status" value="2"/>
</dbReference>
<name>A0ABM0JL59_APLCA</name>
<dbReference type="Gene3D" id="2.130.10.10">
    <property type="entry name" value="YVTN repeat-like/Quinoprotein amine dehydrogenase"/>
    <property type="match status" value="1"/>
</dbReference>
<dbReference type="InterPro" id="IPR015943">
    <property type="entry name" value="WD40/YVTN_repeat-like_dom_sf"/>
</dbReference>
<evidence type="ECO:0000256" key="2">
    <source>
        <dbReference type="ARBA" id="ARBA00022574"/>
    </source>
</evidence>
<sequence>MVDSPERLAFDPLKYLRSREHGIQAKLGWRNTLYSSIYTHFSDSLKTPVPPCDGQDWGSVFGFGFSSDGSLLAAACERKCVLLYDPVNMRLISRKFNVHNDCVNCVKFLDNRLFATCSDDTTVRLWDMRSLKQEVRILKGHSSWVKNIEYDPSTGILVTSGFDGNVYSWNLDNYSESDCRRKRLLYINGIMRTVLTPSADKMIISTKDGYFVIIHNLDLEHLKSDMEGFRPHPDMSNYGRKFFRDRNKVEVMGDFPQNDDAESISTMEVHPQGWCVASRNTTFSGTAEWTCVHDIQLKRKRRGKDARPSNGCDSDKGATSDLNSETGRRRDDSGSCMFSPPTNSTTQYQTTGRSQNGQLSFALSQIRRQFFDHSDSPLRQNLDSSLSAQVPSFGMFLFQSEPGAYESGDSSSDDSSDNGNDDDDDESNGRNGVVSDDSLPSSPLRENEEELEEEESAEASESLPITSSSNSSATATNSVSHTPSRGPPSSNECVPPQRSAFSAVQDILERNNASVSYLQNIVGYDSFSSFREGDWHRNRNENSLPEMALRLGDNLSTDTWRIRVGRQRRLLFHLEEPNVGSGFIKEQSFSPDGRVLASPFGNCVRLLAFNNSCLELCDCVPSTATALQEVAMVGQMKSIVLASTFSPSQPLFAAGCKDGTIVFSTPKL</sequence>
<dbReference type="InterPro" id="IPR036322">
    <property type="entry name" value="WD40_repeat_dom_sf"/>
</dbReference>
<comment type="similarity">
    <text evidence="1">Belongs to the WD repeat DCAF10 family.</text>
</comment>
<dbReference type="InterPro" id="IPR039085">
    <property type="entry name" value="DCA10"/>
</dbReference>
<dbReference type="GeneID" id="101863096"/>
<feature type="region of interest" description="Disordered" evidence="5">
    <location>
        <begin position="400"/>
        <end position="496"/>
    </location>
</feature>
<dbReference type="Pfam" id="PF00400">
    <property type="entry name" value="WD40"/>
    <property type="match status" value="3"/>
</dbReference>
<feature type="region of interest" description="Disordered" evidence="5">
    <location>
        <begin position="298"/>
        <end position="354"/>
    </location>
</feature>
<evidence type="ECO:0000256" key="3">
    <source>
        <dbReference type="ARBA" id="ARBA00022737"/>
    </source>
</evidence>
<evidence type="ECO:0000256" key="1">
    <source>
        <dbReference type="ARBA" id="ARBA00005903"/>
    </source>
</evidence>
<evidence type="ECO:0000313" key="6">
    <source>
        <dbReference type="Proteomes" id="UP000694888"/>
    </source>
</evidence>
<feature type="repeat" description="WD" evidence="4">
    <location>
        <begin position="138"/>
        <end position="173"/>
    </location>
</feature>
<evidence type="ECO:0000313" key="7">
    <source>
        <dbReference type="RefSeq" id="XP_005096286.1"/>
    </source>
</evidence>
<dbReference type="PANTHER" id="PTHR14588">
    <property type="entry name" value="DDB1- AND CUL4-ASSOCIATED FACTOR 10"/>
    <property type="match status" value="1"/>
</dbReference>
<keyword evidence="3" id="KW-0677">Repeat</keyword>
<dbReference type="SMART" id="SM00320">
    <property type="entry name" value="WD40"/>
    <property type="match status" value="4"/>
</dbReference>
<feature type="compositionally biased region" description="Polar residues" evidence="5">
    <location>
        <begin position="479"/>
        <end position="492"/>
    </location>
</feature>
<feature type="compositionally biased region" description="Polar residues" evidence="5">
    <location>
        <begin position="340"/>
        <end position="354"/>
    </location>
</feature>
<evidence type="ECO:0000256" key="4">
    <source>
        <dbReference type="PROSITE-ProRule" id="PRU00221"/>
    </source>
</evidence>
<dbReference type="PROSITE" id="PS00678">
    <property type="entry name" value="WD_REPEATS_1"/>
    <property type="match status" value="1"/>
</dbReference>
<protein>
    <submittedName>
        <fullName evidence="7">DDB1- and CUL4-associated factor 10</fullName>
    </submittedName>
</protein>
<dbReference type="PANTHER" id="PTHR14588:SF2">
    <property type="entry name" value="DDB1- AND CUL4-ASSOCIATED FACTOR 10"/>
    <property type="match status" value="1"/>
</dbReference>
<accession>A0ABM0JL59</accession>
<organism evidence="6 7">
    <name type="scientific">Aplysia californica</name>
    <name type="common">California sea hare</name>
    <dbReference type="NCBI Taxonomy" id="6500"/>
    <lineage>
        <taxon>Eukaryota</taxon>
        <taxon>Metazoa</taxon>
        <taxon>Spiralia</taxon>
        <taxon>Lophotrochozoa</taxon>
        <taxon>Mollusca</taxon>
        <taxon>Gastropoda</taxon>
        <taxon>Heterobranchia</taxon>
        <taxon>Euthyneura</taxon>
        <taxon>Tectipleura</taxon>
        <taxon>Aplysiida</taxon>
        <taxon>Aplysioidea</taxon>
        <taxon>Aplysiidae</taxon>
        <taxon>Aplysia</taxon>
    </lineage>
</organism>
<proteinExistence type="inferred from homology"/>
<reference evidence="7" key="1">
    <citation type="submission" date="2025-08" db="UniProtKB">
        <authorList>
            <consortium name="RefSeq"/>
        </authorList>
    </citation>
    <scope>IDENTIFICATION</scope>
</reference>